<feature type="region of interest" description="Disordered" evidence="4">
    <location>
        <begin position="151"/>
        <end position="180"/>
    </location>
</feature>
<dbReference type="GO" id="GO:0046872">
    <property type="term" value="F:metal ion binding"/>
    <property type="evidence" value="ECO:0007669"/>
    <property type="project" value="UniProtKB-KW"/>
</dbReference>
<reference evidence="5" key="1">
    <citation type="submission" date="2020-08" db="EMBL/GenBank/DDBJ databases">
        <title>Genome public.</title>
        <authorList>
            <person name="Liu C."/>
            <person name="Sun Q."/>
        </authorList>
    </citation>
    <scope>NUCLEOTIDE SEQUENCE</scope>
    <source>
        <strain evidence="5">BX7</strain>
    </source>
</reference>
<dbReference type="PANTHER" id="PTHR10371">
    <property type="entry name" value="NADH DEHYDROGENASE UBIQUINONE FLAVOPROTEIN 2, MITOCHONDRIAL"/>
    <property type="match status" value="1"/>
</dbReference>
<evidence type="ECO:0000313" key="6">
    <source>
        <dbReference type="Proteomes" id="UP000620366"/>
    </source>
</evidence>
<keyword evidence="3" id="KW-0411">Iron-sulfur</keyword>
<dbReference type="AlphaFoldDB" id="A0A926DGA1"/>
<keyword evidence="1" id="KW-0479">Metal-binding</keyword>
<organism evidence="5 6">
    <name type="scientific">Feifania hominis</name>
    <dbReference type="NCBI Taxonomy" id="2763660"/>
    <lineage>
        <taxon>Bacteria</taxon>
        <taxon>Bacillati</taxon>
        <taxon>Bacillota</taxon>
        <taxon>Clostridia</taxon>
        <taxon>Eubacteriales</taxon>
        <taxon>Feifaniaceae</taxon>
        <taxon>Feifania</taxon>
    </lineage>
</organism>
<name>A0A926DGA1_9FIRM</name>
<dbReference type="GO" id="GO:0003954">
    <property type="term" value="F:NADH dehydrogenase activity"/>
    <property type="evidence" value="ECO:0007669"/>
    <property type="project" value="TreeGrafter"/>
</dbReference>
<evidence type="ECO:0000256" key="4">
    <source>
        <dbReference type="SAM" id="MobiDB-lite"/>
    </source>
</evidence>
<gene>
    <name evidence="5" type="ORF">H8695_07395</name>
</gene>
<proteinExistence type="predicted"/>
<dbReference type="PANTHER" id="PTHR10371:SF3">
    <property type="entry name" value="NADH DEHYDROGENASE [UBIQUINONE] FLAVOPROTEIN 2, MITOCHONDRIAL"/>
    <property type="match status" value="1"/>
</dbReference>
<protein>
    <submittedName>
        <fullName evidence="5">NAD(P)H-dependent oxidoreductase subunit E</fullName>
    </submittedName>
</protein>
<dbReference type="EMBL" id="JACRSP010000003">
    <property type="protein sequence ID" value="MBC8536505.1"/>
    <property type="molecule type" value="Genomic_DNA"/>
</dbReference>
<dbReference type="InterPro" id="IPR041921">
    <property type="entry name" value="NuoE_N"/>
</dbReference>
<evidence type="ECO:0000256" key="2">
    <source>
        <dbReference type="ARBA" id="ARBA00023004"/>
    </source>
</evidence>
<dbReference type="SUPFAM" id="SSF52833">
    <property type="entry name" value="Thioredoxin-like"/>
    <property type="match status" value="1"/>
</dbReference>
<dbReference type="Gene3D" id="1.10.10.1590">
    <property type="entry name" value="NADH-quinone oxidoreductase subunit E"/>
    <property type="match status" value="1"/>
</dbReference>
<comment type="caution">
    <text evidence="5">The sequence shown here is derived from an EMBL/GenBank/DDBJ whole genome shotgun (WGS) entry which is preliminary data.</text>
</comment>
<evidence type="ECO:0000313" key="5">
    <source>
        <dbReference type="EMBL" id="MBC8536505.1"/>
    </source>
</evidence>
<accession>A0A926DGA1</accession>
<evidence type="ECO:0000256" key="1">
    <source>
        <dbReference type="ARBA" id="ARBA00022723"/>
    </source>
</evidence>
<dbReference type="Pfam" id="PF01257">
    <property type="entry name" value="2Fe-2S_thioredx"/>
    <property type="match status" value="1"/>
</dbReference>
<sequence length="180" mass="19469">MTMDWNFDEAVAHYRSQGAPHDQQALVELLREVQRESGGVIPAGALAQTAAALGCRESFLAAVIRRYPSLRTQQAPHRLELCGGQRCGARHAAQLASFIERTYAVKSGGVSARGGFSYRVTGCMKNCGAGPSLRWDGELVSRADERTVRQLVEGKQLSQPKTERPVQCGGAHQSESGENS</sequence>
<dbReference type="GO" id="GO:0051536">
    <property type="term" value="F:iron-sulfur cluster binding"/>
    <property type="evidence" value="ECO:0007669"/>
    <property type="project" value="UniProtKB-KW"/>
</dbReference>
<dbReference type="Gene3D" id="3.40.30.10">
    <property type="entry name" value="Glutaredoxin"/>
    <property type="match status" value="1"/>
</dbReference>
<keyword evidence="2" id="KW-0408">Iron</keyword>
<evidence type="ECO:0000256" key="3">
    <source>
        <dbReference type="ARBA" id="ARBA00023014"/>
    </source>
</evidence>
<keyword evidence="6" id="KW-1185">Reference proteome</keyword>
<dbReference type="InterPro" id="IPR036249">
    <property type="entry name" value="Thioredoxin-like_sf"/>
</dbReference>
<dbReference type="Proteomes" id="UP000620366">
    <property type="component" value="Unassembled WGS sequence"/>
</dbReference>